<dbReference type="Proteomes" id="UP000467148">
    <property type="component" value="Chromosome"/>
</dbReference>
<organism evidence="1 2">
    <name type="scientific">Mycolicibacterium helvum</name>
    <dbReference type="NCBI Taxonomy" id="1534349"/>
    <lineage>
        <taxon>Bacteria</taxon>
        <taxon>Bacillati</taxon>
        <taxon>Actinomycetota</taxon>
        <taxon>Actinomycetes</taxon>
        <taxon>Mycobacteriales</taxon>
        <taxon>Mycobacteriaceae</taxon>
        <taxon>Mycolicibacterium</taxon>
    </lineage>
</organism>
<reference evidence="1 2" key="1">
    <citation type="journal article" date="2019" name="Emerg. Microbes Infect.">
        <title>Comprehensive subspecies identification of 175 nontuberculous mycobacteria species based on 7547 genomic profiles.</title>
        <authorList>
            <person name="Matsumoto Y."/>
            <person name="Kinjo T."/>
            <person name="Motooka D."/>
            <person name="Nabeya D."/>
            <person name="Jung N."/>
            <person name="Uechi K."/>
            <person name="Horii T."/>
            <person name="Iida T."/>
            <person name="Fujita J."/>
            <person name="Nakamura S."/>
        </authorList>
    </citation>
    <scope>NUCLEOTIDE SEQUENCE [LARGE SCALE GENOMIC DNA]</scope>
    <source>
        <strain evidence="1 2">JCM 30396</strain>
    </source>
</reference>
<dbReference type="EMBL" id="AP022596">
    <property type="protein sequence ID" value="BBY65493.1"/>
    <property type="molecule type" value="Genomic_DNA"/>
</dbReference>
<dbReference type="RefSeq" id="WP_163749567.1">
    <property type="nucleotide sequence ID" value="NZ_AP022596.1"/>
</dbReference>
<accession>A0A7I7T9N5</accession>
<dbReference type="NCBIfam" id="TIGR04255">
    <property type="entry name" value="sporadTIGR04255"/>
    <property type="match status" value="1"/>
</dbReference>
<evidence type="ECO:0000313" key="1">
    <source>
        <dbReference type="EMBL" id="BBY65493.1"/>
    </source>
</evidence>
<dbReference type="KEGG" id="mhev:MHEL_37360"/>
<keyword evidence="2" id="KW-1185">Reference proteome</keyword>
<proteinExistence type="predicted"/>
<protein>
    <submittedName>
        <fullName evidence="1">Membrane protein</fullName>
    </submittedName>
</protein>
<name>A0A7I7T9N5_9MYCO</name>
<gene>
    <name evidence="1" type="ORF">MHEL_37360</name>
</gene>
<dbReference type="AlphaFoldDB" id="A0A7I7T9N5"/>
<dbReference type="InterPro" id="IPR026349">
    <property type="entry name" value="CHP04255"/>
</dbReference>
<evidence type="ECO:0000313" key="2">
    <source>
        <dbReference type="Proteomes" id="UP000467148"/>
    </source>
</evidence>
<sequence length="266" mass="29733">MTYPRREVYSHAPLAMVTVEVQLNYEPQIKKQSTLDGFGTAVREVLPILELSGVFPKGNDRQSSDDDSPKLRAIRQDGQAIATLSPTSLSFAVSGETYRGYEETFEPFLRAVVEAYQTCVANSSVRRIGLRYLDEIRVPEPPGDLAGWSYWIAPELVAASTILPGGEHNGIRASYHNSEGDRELVYWWGTFHGATVVGQDQPFSRSDLPKTRMFVLDVDSATTFPEYHVFGADDILETVRSLHEPVGLVFQKSITDAARRMFRGEK</sequence>